<dbReference type="Gene3D" id="3.40.50.40">
    <property type="match status" value="1"/>
</dbReference>
<dbReference type="PANTHER" id="PTHR11707:SF28">
    <property type="entry name" value="60 KDA LYSOPHOSPHOLIPASE"/>
    <property type="match status" value="1"/>
</dbReference>
<dbReference type="EC" id="3.5.1.1" evidence="2"/>
<feature type="domain" description="Asparaginase/glutaminase C-terminal" evidence="8">
    <location>
        <begin position="205"/>
        <end position="308"/>
    </location>
</feature>
<evidence type="ECO:0000256" key="5">
    <source>
        <dbReference type="PROSITE-ProRule" id="PRU10099"/>
    </source>
</evidence>
<dbReference type="SUPFAM" id="SSF53774">
    <property type="entry name" value="Glutaminase/Asparaginase"/>
    <property type="match status" value="1"/>
</dbReference>
<evidence type="ECO:0000313" key="10">
    <source>
        <dbReference type="Proteomes" id="UP001500393"/>
    </source>
</evidence>
<dbReference type="InterPro" id="IPR037152">
    <property type="entry name" value="L-asparaginase_N_sf"/>
</dbReference>
<feature type="active site" evidence="6">
    <location>
        <position position="82"/>
    </location>
</feature>
<organism evidence="9 10">
    <name type="scientific">Kribbella sancticallisti</name>
    <dbReference type="NCBI Taxonomy" id="460087"/>
    <lineage>
        <taxon>Bacteria</taxon>
        <taxon>Bacillati</taxon>
        <taxon>Actinomycetota</taxon>
        <taxon>Actinomycetes</taxon>
        <taxon>Propionibacteriales</taxon>
        <taxon>Kribbellaceae</taxon>
        <taxon>Kribbella</taxon>
    </lineage>
</organism>
<evidence type="ECO:0000259" key="7">
    <source>
        <dbReference type="Pfam" id="PF00710"/>
    </source>
</evidence>
<dbReference type="RefSeq" id="WP_344222634.1">
    <property type="nucleotide sequence ID" value="NZ_BAAAOS010000070.1"/>
</dbReference>
<dbReference type="SFLD" id="SFLDS00057">
    <property type="entry name" value="Glutaminase/Asparaginase"/>
    <property type="match status" value="1"/>
</dbReference>
<comment type="similarity">
    <text evidence="1">Belongs to the asparaginase 1 family.</text>
</comment>
<dbReference type="PROSITE" id="PS51732">
    <property type="entry name" value="ASN_GLN_ASE_3"/>
    <property type="match status" value="1"/>
</dbReference>
<dbReference type="CDD" id="cd08964">
    <property type="entry name" value="L-asparaginase_II"/>
    <property type="match status" value="1"/>
</dbReference>
<dbReference type="Gene3D" id="3.40.50.1170">
    <property type="entry name" value="L-asparaginase, N-terminal domain"/>
    <property type="match status" value="1"/>
</dbReference>
<dbReference type="Proteomes" id="UP001500393">
    <property type="component" value="Unassembled WGS sequence"/>
</dbReference>
<gene>
    <name evidence="9" type="ORF">GCM10009789_86560</name>
</gene>
<dbReference type="InterPro" id="IPR004550">
    <property type="entry name" value="AsnASE_II"/>
</dbReference>
<dbReference type="PIRSF" id="PIRSF500176">
    <property type="entry name" value="L_ASNase"/>
    <property type="match status" value="1"/>
</dbReference>
<comment type="catalytic activity">
    <reaction evidence="4">
        <text>L-asparagine + H2O = L-aspartate + NH4(+)</text>
        <dbReference type="Rhea" id="RHEA:21016"/>
        <dbReference type="ChEBI" id="CHEBI:15377"/>
        <dbReference type="ChEBI" id="CHEBI:28938"/>
        <dbReference type="ChEBI" id="CHEBI:29991"/>
        <dbReference type="ChEBI" id="CHEBI:58048"/>
        <dbReference type="EC" id="3.5.1.1"/>
    </reaction>
</comment>
<dbReference type="InterPro" id="IPR027473">
    <property type="entry name" value="L-asparaginase_C"/>
</dbReference>
<name>A0ABP4QT57_9ACTN</name>
<dbReference type="PRINTS" id="PR00139">
    <property type="entry name" value="ASNGLNASE"/>
</dbReference>
<evidence type="ECO:0000259" key="8">
    <source>
        <dbReference type="Pfam" id="PF17763"/>
    </source>
</evidence>
<keyword evidence="10" id="KW-1185">Reference proteome</keyword>
<sequence>MTIRILTTGGTIASTPRGDGSVSVSVGGLALAGIADLPEPVTVRELMRRHSFALSLPDLLQLVTQILAEATRHDGLVVTHGTDTLEETAYLLDLLTPEEQQVPVVLTGAQRHAGEVDSDGPRNVADAVLVASSPAARGLGPLVVMDGRIHAARQVIKVHTLAPDAFGSFSGGPVGEVRRGIVRFWSTPIRPPGFHLAGLRTPLPRVDIITSYVDADGVQLAACRAAGARGVVLEALGAGNPTPGLLDEVRATTAAGLPVLVTSRCTGGPTAAIYGAGGGVDLVRTGALMAGALPASKARLLLLTALSASALSQLHAHLA</sequence>
<dbReference type="Pfam" id="PF17763">
    <property type="entry name" value="Asparaginase_C"/>
    <property type="match status" value="1"/>
</dbReference>
<dbReference type="InterPro" id="IPR027475">
    <property type="entry name" value="Asparaginase/glutaminase_AS2"/>
</dbReference>
<dbReference type="InterPro" id="IPR027474">
    <property type="entry name" value="L-asparaginase_N"/>
</dbReference>
<protein>
    <recommendedName>
        <fullName evidence="2">asparaginase</fullName>
        <ecNumber evidence="2">3.5.1.1</ecNumber>
    </recommendedName>
</protein>
<proteinExistence type="inferred from homology"/>
<evidence type="ECO:0000313" key="9">
    <source>
        <dbReference type="EMBL" id="GAA1619527.1"/>
    </source>
</evidence>
<evidence type="ECO:0000256" key="1">
    <source>
        <dbReference type="ARBA" id="ARBA00010518"/>
    </source>
</evidence>
<dbReference type="InterPro" id="IPR040919">
    <property type="entry name" value="Asparaginase_C"/>
</dbReference>
<accession>A0ABP4QT57</accession>
<comment type="caution">
    <text evidence="9">The sequence shown here is derived from an EMBL/GenBank/DDBJ whole genome shotgun (WGS) entry which is preliminary data.</text>
</comment>
<dbReference type="PROSITE" id="PS00917">
    <property type="entry name" value="ASN_GLN_ASE_2"/>
    <property type="match status" value="1"/>
</dbReference>
<dbReference type="SMART" id="SM00870">
    <property type="entry name" value="Asparaginase"/>
    <property type="match status" value="1"/>
</dbReference>
<dbReference type="PANTHER" id="PTHR11707">
    <property type="entry name" value="L-ASPARAGINASE"/>
    <property type="match status" value="1"/>
</dbReference>
<keyword evidence="3" id="KW-0378">Hydrolase</keyword>
<dbReference type="PROSITE" id="PS00144">
    <property type="entry name" value="ASN_GLN_ASE_1"/>
    <property type="match status" value="1"/>
</dbReference>
<dbReference type="PIRSF" id="PIRSF001220">
    <property type="entry name" value="L-ASNase_gatD"/>
    <property type="match status" value="1"/>
</dbReference>
<reference evidence="10" key="1">
    <citation type="journal article" date="2019" name="Int. J. Syst. Evol. Microbiol.">
        <title>The Global Catalogue of Microorganisms (GCM) 10K type strain sequencing project: providing services to taxonomists for standard genome sequencing and annotation.</title>
        <authorList>
            <consortium name="The Broad Institute Genomics Platform"/>
            <consortium name="The Broad Institute Genome Sequencing Center for Infectious Disease"/>
            <person name="Wu L."/>
            <person name="Ma J."/>
        </authorList>
    </citation>
    <scope>NUCLEOTIDE SEQUENCE [LARGE SCALE GENOMIC DNA]</scope>
    <source>
        <strain evidence="10">JCM 14969</strain>
    </source>
</reference>
<evidence type="ECO:0000256" key="4">
    <source>
        <dbReference type="ARBA" id="ARBA00049366"/>
    </source>
</evidence>
<dbReference type="InterPro" id="IPR020827">
    <property type="entry name" value="Asparaginase/glutaminase_AS1"/>
</dbReference>
<dbReference type="Pfam" id="PF00710">
    <property type="entry name" value="Asparaginase"/>
    <property type="match status" value="1"/>
</dbReference>
<dbReference type="InterPro" id="IPR036152">
    <property type="entry name" value="Asp/glu_Ase-like_sf"/>
</dbReference>
<evidence type="ECO:0000256" key="6">
    <source>
        <dbReference type="PROSITE-ProRule" id="PRU10100"/>
    </source>
</evidence>
<feature type="active site" evidence="5">
    <location>
        <position position="11"/>
    </location>
</feature>
<evidence type="ECO:0000256" key="2">
    <source>
        <dbReference type="ARBA" id="ARBA00012920"/>
    </source>
</evidence>
<dbReference type="InterPro" id="IPR006034">
    <property type="entry name" value="Asparaginase/glutaminase-like"/>
</dbReference>
<evidence type="ECO:0000256" key="3">
    <source>
        <dbReference type="ARBA" id="ARBA00022801"/>
    </source>
</evidence>
<feature type="domain" description="L-asparaginase N-terminal" evidence="7">
    <location>
        <begin position="3"/>
        <end position="187"/>
    </location>
</feature>
<dbReference type="EMBL" id="BAAAOS010000070">
    <property type="protein sequence ID" value="GAA1619527.1"/>
    <property type="molecule type" value="Genomic_DNA"/>
</dbReference>